<dbReference type="AlphaFoldDB" id="A0A844F4X1"/>
<accession>A0A844F4X1</accession>
<protein>
    <submittedName>
        <fullName evidence="1">Uncharacterized protein</fullName>
    </submittedName>
</protein>
<sequence length="64" mass="7673">MGYKLNVTEHAEELLDHLVYHLIYRLKNKEVARHLLDSIYCKCSWHFSSVGELSEQIIVNDWKR</sequence>
<organism evidence="1 2">
    <name type="scientific">Clostridium scindens (strain JCM 10418 / VPI 12708)</name>
    <dbReference type="NCBI Taxonomy" id="29347"/>
    <lineage>
        <taxon>Bacteria</taxon>
        <taxon>Bacillati</taxon>
        <taxon>Bacillota</taxon>
        <taxon>Clostridia</taxon>
        <taxon>Lachnospirales</taxon>
        <taxon>Lachnospiraceae</taxon>
    </lineage>
</organism>
<dbReference type="RefSeq" id="WP_004606957.1">
    <property type="nucleotide sequence ID" value="NZ_AP024846.1"/>
</dbReference>
<gene>
    <name evidence="1" type="ORF">FYJ37_03650</name>
</gene>
<reference evidence="1 2" key="1">
    <citation type="submission" date="2019-08" db="EMBL/GenBank/DDBJ databases">
        <title>In-depth cultivation of the pig gut microbiome towards novel bacterial diversity and tailored functional studies.</title>
        <authorList>
            <person name="Wylensek D."/>
            <person name="Hitch T.C.A."/>
            <person name="Clavel T."/>
        </authorList>
    </citation>
    <scope>NUCLEOTIDE SEQUENCE [LARGE SCALE GENOMIC DNA]</scope>
    <source>
        <strain evidence="1 2">BL-389-WT-3D</strain>
    </source>
</reference>
<evidence type="ECO:0000313" key="1">
    <source>
        <dbReference type="EMBL" id="MSS39476.1"/>
    </source>
</evidence>
<proteinExistence type="predicted"/>
<dbReference type="GeneID" id="62696556"/>
<dbReference type="EMBL" id="VUMB01000006">
    <property type="protein sequence ID" value="MSS39476.1"/>
    <property type="molecule type" value="Genomic_DNA"/>
</dbReference>
<evidence type="ECO:0000313" key="2">
    <source>
        <dbReference type="Proteomes" id="UP000462363"/>
    </source>
</evidence>
<name>A0A844F4X1_CLOSV</name>
<comment type="caution">
    <text evidence="1">The sequence shown here is derived from an EMBL/GenBank/DDBJ whole genome shotgun (WGS) entry which is preliminary data.</text>
</comment>
<dbReference type="Proteomes" id="UP000462363">
    <property type="component" value="Unassembled WGS sequence"/>
</dbReference>